<evidence type="ECO:0000256" key="1">
    <source>
        <dbReference type="SAM" id="MobiDB-lite"/>
    </source>
</evidence>
<dbReference type="Proteomes" id="UP001559025">
    <property type="component" value="Unassembled WGS sequence"/>
</dbReference>
<name>A0ABV3WQ24_9HYPH</name>
<reference evidence="2 3" key="1">
    <citation type="submission" date="2024-01" db="EMBL/GenBank/DDBJ databases">
        <title>New evidence supports the origin of RcGTA from prophage.</title>
        <authorList>
            <person name="Xu Y."/>
            <person name="Liu B."/>
            <person name="Chen F."/>
        </authorList>
    </citation>
    <scope>NUCLEOTIDE SEQUENCE [LARGE SCALE GENOMIC DNA]</scope>
    <source>
        <strain evidence="2 3">CBW1107-2</strain>
    </source>
</reference>
<organism evidence="2 3">
    <name type="scientific">Neoaquamicrobium sediminum</name>
    <dbReference type="NCBI Taxonomy" id="1849104"/>
    <lineage>
        <taxon>Bacteria</taxon>
        <taxon>Pseudomonadati</taxon>
        <taxon>Pseudomonadota</taxon>
        <taxon>Alphaproteobacteria</taxon>
        <taxon>Hyphomicrobiales</taxon>
        <taxon>Phyllobacteriaceae</taxon>
        <taxon>Neoaquamicrobium</taxon>
    </lineage>
</organism>
<accession>A0ABV3WQ24</accession>
<comment type="caution">
    <text evidence="2">The sequence shown here is derived from an EMBL/GenBank/DDBJ whole genome shotgun (WGS) entry which is preliminary data.</text>
</comment>
<sequence>MDTPHQIDDRRQFGTLEGSGWTPETLEYWRNPATENYVALRRANPDAEIEVRTNGGIDQLFAVEDELKSYEIDPDLFVSVFDANQEAISYFALFFMEKIAEAKALRAAGETHLVRRGLVVPDKLIDWFIRCALDAASFYGTLEINRDLIVLIKERLGGPVVEYENRTRTKEQKLNASWIGGQMLARGQVPSIRAVAQLMNVAPSTVMRWFKDGEFEAVCEKWRAHFNADGSSRPLEMNATKPLQPNERAQRQDG</sequence>
<proteinExistence type="predicted"/>
<gene>
    <name evidence="2" type="ORF">V1479_05495</name>
</gene>
<evidence type="ECO:0008006" key="4">
    <source>
        <dbReference type="Google" id="ProtNLM"/>
    </source>
</evidence>
<feature type="region of interest" description="Disordered" evidence="1">
    <location>
        <begin position="230"/>
        <end position="254"/>
    </location>
</feature>
<keyword evidence="3" id="KW-1185">Reference proteome</keyword>
<protein>
    <recommendedName>
        <fullName evidence="4">Homeodomain-like domain-containing protein</fullName>
    </recommendedName>
</protein>
<evidence type="ECO:0000313" key="2">
    <source>
        <dbReference type="EMBL" id="MEX4006750.1"/>
    </source>
</evidence>
<dbReference type="EMBL" id="JAZHFV010000002">
    <property type="protein sequence ID" value="MEX4006750.1"/>
    <property type="molecule type" value="Genomic_DNA"/>
</dbReference>
<dbReference type="RefSeq" id="WP_368802038.1">
    <property type="nucleotide sequence ID" value="NZ_JAZHFV010000002.1"/>
</dbReference>
<evidence type="ECO:0000313" key="3">
    <source>
        <dbReference type="Proteomes" id="UP001559025"/>
    </source>
</evidence>